<dbReference type="Gene3D" id="3.40.50.1820">
    <property type="entry name" value="alpha/beta hydrolase"/>
    <property type="match status" value="1"/>
</dbReference>
<dbReference type="Pfam" id="PF12146">
    <property type="entry name" value="Hydrolase_4"/>
    <property type="match status" value="1"/>
</dbReference>
<dbReference type="InterPro" id="IPR022742">
    <property type="entry name" value="Hydrolase_4"/>
</dbReference>
<gene>
    <name evidence="2" type="ORF">UA08_04820</name>
</gene>
<name>A0A225AZQ1_TALAT</name>
<accession>A0A225AZQ1</accession>
<dbReference type="PANTHER" id="PTHR11614">
    <property type="entry name" value="PHOSPHOLIPASE-RELATED"/>
    <property type="match status" value="1"/>
</dbReference>
<dbReference type="SUPFAM" id="SSF53474">
    <property type="entry name" value="alpha/beta-Hydrolases"/>
    <property type="match status" value="1"/>
</dbReference>
<dbReference type="OrthoDB" id="10249433at2759"/>
<comment type="caution">
    <text evidence="2">The sequence shown here is derived from an EMBL/GenBank/DDBJ whole genome shotgun (WGS) entry which is preliminary data.</text>
</comment>
<proteinExistence type="predicted"/>
<keyword evidence="3" id="KW-1185">Reference proteome</keyword>
<dbReference type="Proteomes" id="UP000214365">
    <property type="component" value="Unassembled WGS sequence"/>
</dbReference>
<reference evidence="2 3" key="1">
    <citation type="submission" date="2015-06" db="EMBL/GenBank/DDBJ databases">
        <title>Talaromyces atroroseus IBT 11181 draft genome.</title>
        <authorList>
            <person name="Rasmussen K.B."/>
            <person name="Rasmussen S."/>
            <person name="Petersen B."/>
            <person name="Sicheritz-Ponten T."/>
            <person name="Mortensen U.H."/>
            <person name="Thrane U."/>
        </authorList>
    </citation>
    <scope>NUCLEOTIDE SEQUENCE [LARGE SCALE GENOMIC DNA]</scope>
    <source>
        <strain evidence="2 3">IBT 11181</strain>
    </source>
</reference>
<organism evidence="2 3">
    <name type="scientific">Talaromyces atroroseus</name>
    <dbReference type="NCBI Taxonomy" id="1441469"/>
    <lineage>
        <taxon>Eukaryota</taxon>
        <taxon>Fungi</taxon>
        <taxon>Dikarya</taxon>
        <taxon>Ascomycota</taxon>
        <taxon>Pezizomycotina</taxon>
        <taxon>Eurotiomycetes</taxon>
        <taxon>Eurotiomycetidae</taxon>
        <taxon>Eurotiales</taxon>
        <taxon>Trichocomaceae</taxon>
        <taxon>Talaromyces</taxon>
        <taxon>Talaromyces sect. Trachyspermi</taxon>
    </lineage>
</organism>
<protein>
    <recommendedName>
        <fullName evidence="1">Serine aminopeptidase S33 domain-containing protein</fullName>
    </recommendedName>
</protein>
<dbReference type="InterPro" id="IPR029058">
    <property type="entry name" value="AB_hydrolase_fold"/>
</dbReference>
<dbReference type="STRING" id="1441469.A0A225AZQ1"/>
<dbReference type="EMBL" id="LFMY01000006">
    <property type="protein sequence ID" value="OKL59955.1"/>
    <property type="molecule type" value="Genomic_DNA"/>
</dbReference>
<evidence type="ECO:0000313" key="3">
    <source>
        <dbReference type="Proteomes" id="UP000214365"/>
    </source>
</evidence>
<dbReference type="RefSeq" id="XP_020120076.1">
    <property type="nucleotide sequence ID" value="XM_020267131.1"/>
</dbReference>
<evidence type="ECO:0000313" key="2">
    <source>
        <dbReference type="EMBL" id="OKL59955.1"/>
    </source>
</evidence>
<feature type="domain" description="Serine aminopeptidase S33" evidence="1">
    <location>
        <begin position="54"/>
        <end position="329"/>
    </location>
</feature>
<dbReference type="AlphaFoldDB" id="A0A225AZQ1"/>
<dbReference type="InterPro" id="IPR051044">
    <property type="entry name" value="MAG_DAG_Lipase"/>
</dbReference>
<sequence length="353" mass="38834">MLAFSGIENNPLANVDTERAAHPSMAAGITEEEGSLVLPDGISLYTKSWKPAGEPRAIIAFYHGFSDHCNAFFEFFPSLASLGFEVRSLDQRGWGRSVTSNRKLRGDFGSTPTVMADLHFFLRSLVPYTKESSIPLFLMGHSMGGENSLYYVLNPESPYYKTPTTKTSSPTSQFKLAGVIAAAPYISLHPATQPSRLLEISGRIALRILPKMTLKQGVDVKNVSRNPAVLENVERDNGYLFHKTGTLEGFAGMLDRAAWLNGLHTKKQKDVVSDGIAGNVPPLWVGHGTGDRATWFEASKRLVESLDYVDDKTFKSYEGAYHKLMNEPDGVGEEMTRDVAEWIEAHISQADGA</sequence>
<dbReference type="GeneID" id="31004575"/>
<evidence type="ECO:0000259" key="1">
    <source>
        <dbReference type="Pfam" id="PF12146"/>
    </source>
</evidence>